<dbReference type="GO" id="GO:0043130">
    <property type="term" value="F:ubiquitin binding"/>
    <property type="evidence" value="ECO:0007669"/>
    <property type="project" value="TreeGrafter"/>
</dbReference>
<dbReference type="GO" id="GO:0008270">
    <property type="term" value="F:zinc ion binding"/>
    <property type="evidence" value="ECO:0007669"/>
    <property type="project" value="UniProtKB-KW"/>
</dbReference>
<dbReference type="Pfam" id="PF22191">
    <property type="entry name" value="IBR_1"/>
    <property type="match status" value="1"/>
</dbReference>
<dbReference type="InterPro" id="IPR018957">
    <property type="entry name" value="Znf_C3HC4_RING-type"/>
</dbReference>
<evidence type="ECO:0008006" key="14">
    <source>
        <dbReference type="Google" id="ProtNLM"/>
    </source>
</evidence>
<gene>
    <name evidence="13" type="ORF">LSP00402_LOCUS8000</name>
</gene>
<dbReference type="InterPro" id="IPR013083">
    <property type="entry name" value="Znf_RING/FYVE/PHD"/>
</dbReference>
<evidence type="ECO:0000256" key="3">
    <source>
        <dbReference type="ARBA" id="ARBA00022723"/>
    </source>
</evidence>
<dbReference type="PROSITE" id="PS00518">
    <property type="entry name" value="ZF_RING_1"/>
    <property type="match status" value="1"/>
</dbReference>
<feature type="domain" description="RING-type" evidence="11">
    <location>
        <begin position="71"/>
        <end position="115"/>
    </location>
</feature>
<keyword evidence="4" id="KW-0677">Repeat</keyword>
<dbReference type="SMART" id="SM00647">
    <property type="entry name" value="IBR"/>
    <property type="match status" value="1"/>
</dbReference>
<evidence type="ECO:0000256" key="2">
    <source>
        <dbReference type="ARBA" id="ARBA00022679"/>
    </source>
</evidence>
<evidence type="ECO:0000256" key="9">
    <source>
        <dbReference type="SAM" id="MobiDB-lite"/>
    </source>
</evidence>
<dbReference type="InterPro" id="IPR051628">
    <property type="entry name" value="LUBAC_E3_Ligases"/>
</dbReference>
<keyword evidence="10" id="KW-0472">Membrane</keyword>
<organism evidence="13">
    <name type="scientific">Lotharella oceanica</name>
    <dbReference type="NCBI Taxonomy" id="641309"/>
    <lineage>
        <taxon>Eukaryota</taxon>
        <taxon>Sar</taxon>
        <taxon>Rhizaria</taxon>
        <taxon>Cercozoa</taxon>
        <taxon>Chlorarachniophyceae</taxon>
        <taxon>Lotharella</taxon>
    </lineage>
</organism>
<dbReference type="GO" id="GO:0000151">
    <property type="term" value="C:ubiquitin ligase complex"/>
    <property type="evidence" value="ECO:0007669"/>
    <property type="project" value="TreeGrafter"/>
</dbReference>
<dbReference type="Gene3D" id="1.20.120.1750">
    <property type="match status" value="1"/>
</dbReference>
<dbReference type="InterPro" id="IPR017907">
    <property type="entry name" value="Znf_RING_CS"/>
</dbReference>
<reference evidence="13" key="1">
    <citation type="submission" date="2021-01" db="EMBL/GenBank/DDBJ databases">
        <authorList>
            <person name="Corre E."/>
            <person name="Pelletier E."/>
            <person name="Niang G."/>
            <person name="Scheremetjew M."/>
            <person name="Finn R."/>
            <person name="Kale V."/>
            <person name="Holt S."/>
            <person name="Cochrane G."/>
            <person name="Meng A."/>
            <person name="Brown T."/>
            <person name="Cohen L."/>
        </authorList>
    </citation>
    <scope>NUCLEOTIDE SEQUENCE</scope>
    <source>
        <strain evidence="13">CCMP622</strain>
    </source>
</reference>
<dbReference type="GO" id="GO:0097039">
    <property type="term" value="P:protein linear polyubiquitination"/>
    <property type="evidence" value="ECO:0007669"/>
    <property type="project" value="TreeGrafter"/>
</dbReference>
<keyword evidence="7" id="KW-0862">Zinc</keyword>
<evidence type="ECO:0000256" key="8">
    <source>
        <dbReference type="PROSITE-ProRule" id="PRU00175"/>
    </source>
</evidence>
<keyword evidence="10" id="KW-0812">Transmembrane</keyword>
<dbReference type="PANTHER" id="PTHR22770">
    <property type="entry name" value="UBIQUITIN CONJUGATING ENZYME 7 INTERACTING PROTEIN-RELATED"/>
    <property type="match status" value="1"/>
</dbReference>
<dbReference type="AlphaFoldDB" id="A0A7S2TP63"/>
<feature type="transmembrane region" description="Helical" evidence="10">
    <location>
        <begin position="347"/>
        <end position="373"/>
    </location>
</feature>
<evidence type="ECO:0000256" key="1">
    <source>
        <dbReference type="ARBA" id="ARBA00004906"/>
    </source>
</evidence>
<dbReference type="PROSITE" id="PS51873">
    <property type="entry name" value="TRIAD"/>
    <property type="match status" value="1"/>
</dbReference>
<accession>A0A7S2TP63</accession>
<keyword evidence="6" id="KW-0833">Ubl conjugation pathway</keyword>
<dbReference type="EMBL" id="HBHP01012898">
    <property type="protein sequence ID" value="CAD9760119.1"/>
    <property type="molecule type" value="Transcribed_RNA"/>
</dbReference>
<keyword evidence="5 8" id="KW-0863">Zinc-finger</keyword>
<name>A0A7S2TP63_9EUKA</name>
<keyword evidence="3" id="KW-0479">Metal-binding</keyword>
<evidence type="ECO:0000313" key="13">
    <source>
        <dbReference type="EMBL" id="CAD9760119.1"/>
    </source>
</evidence>
<dbReference type="Gene3D" id="3.30.40.10">
    <property type="entry name" value="Zinc/RING finger domain, C3HC4 (zinc finger)"/>
    <property type="match status" value="1"/>
</dbReference>
<dbReference type="InterPro" id="IPR001841">
    <property type="entry name" value="Znf_RING"/>
</dbReference>
<dbReference type="SMART" id="SM00184">
    <property type="entry name" value="RING"/>
    <property type="match status" value="2"/>
</dbReference>
<comment type="pathway">
    <text evidence="1">Protein modification; protein ubiquitination.</text>
</comment>
<feature type="region of interest" description="Disordered" evidence="9">
    <location>
        <begin position="1"/>
        <end position="43"/>
    </location>
</feature>
<evidence type="ECO:0000259" key="12">
    <source>
        <dbReference type="PROSITE" id="PS51873"/>
    </source>
</evidence>
<dbReference type="GO" id="GO:0043161">
    <property type="term" value="P:proteasome-mediated ubiquitin-dependent protein catabolic process"/>
    <property type="evidence" value="ECO:0007669"/>
    <property type="project" value="TreeGrafter"/>
</dbReference>
<keyword evidence="10" id="KW-1133">Transmembrane helix</keyword>
<evidence type="ECO:0000256" key="10">
    <source>
        <dbReference type="SAM" id="Phobius"/>
    </source>
</evidence>
<dbReference type="InterPro" id="IPR044066">
    <property type="entry name" value="TRIAD_supradom"/>
</dbReference>
<evidence type="ECO:0000256" key="4">
    <source>
        <dbReference type="ARBA" id="ARBA00022737"/>
    </source>
</evidence>
<sequence>MLGDQRRQDNYNSFRNNTEENVAPPSLSRMLSGQGGEQGQIGSATSAFQEAVRAMGGSQAQISSMEETYYCNICLTNKRMSQGYKLQACGHSFCRPCLAGYLTSQFSQRQTHPRCFFTDEKGACNKEISVQDIKAVATPEAMQKYVYFSNREKNPNYVDCPDCKKQQLGDPRNPWMTCIDPKCPGNDPSNGSFVGFCFVHQKQHGPDMTCAEYEAKTRLEEKKNRAWQAANTKPCPQCGVATEKNEGCNHMTCYVCKTGWCWLCGEIIGNQMLPDHYKSGDCKGKQFTSESVAYMSQWEALCCIMLPAFFFLIFSPIAFIMAIIVCILSPCFYCCVCCSDENSGNRVWNNCVGLFIHILVFAPILLVTLPFWLPCFVYYHCVIAPRRNIVREEAAAAAAAREGADAAMDPLLGEENV</sequence>
<proteinExistence type="predicted"/>
<dbReference type="Pfam" id="PF00097">
    <property type="entry name" value="zf-C3HC4"/>
    <property type="match status" value="1"/>
</dbReference>
<feature type="compositionally biased region" description="Polar residues" evidence="9">
    <location>
        <begin position="10"/>
        <end position="20"/>
    </location>
</feature>
<evidence type="ECO:0000259" key="11">
    <source>
        <dbReference type="PROSITE" id="PS50089"/>
    </source>
</evidence>
<protein>
    <recommendedName>
        <fullName evidence="14">RING-type domain-containing protein</fullName>
    </recommendedName>
</protein>
<evidence type="ECO:0000256" key="5">
    <source>
        <dbReference type="ARBA" id="ARBA00022771"/>
    </source>
</evidence>
<keyword evidence="2" id="KW-0808">Transferase</keyword>
<feature type="transmembrane region" description="Helical" evidence="10">
    <location>
        <begin position="309"/>
        <end position="335"/>
    </location>
</feature>
<dbReference type="PROSITE" id="PS50089">
    <property type="entry name" value="ZF_RING_2"/>
    <property type="match status" value="1"/>
</dbReference>
<evidence type="ECO:0000256" key="6">
    <source>
        <dbReference type="ARBA" id="ARBA00022786"/>
    </source>
</evidence>
<dbReference type="InterPro" id="IPR002867">
    <property type="entry name" value="IBR_dom"/>
</dbReference>
<dbReference type="GO" id="GO:0004842">
    <property type="term" value="F:ubiquitin-protein transferase activity"/>
    <property type="evidence" value="ECO:0007669"/>
    <property type="project" value="TreeGrafter"/>
</dbReference>
<evidence type="ECO:0000256" key="7">
    <source>
        <dbReference type="ARBA" id="ARBA00022833"/>
    </source>
</evidence>
<dbReference type="SUPFAM" id="SSF57850">
    <property type="entry name" value="RING/U-box"/>
    <property type="match status" value="3"/>
</dbReference>
<feature type="domain" description="RING-type" evidence="12">
    <location>
        <begin position="67"/>
        <end position="286"/>
    </location>
</feature>
<dbReference type="PANTHER" id="PTHR22770:SF13">
    <property type="entry name" value="RING-TYPE DOMAIN-CONTAINING PROTEIN"/>
    <property type="match status" value="1"/>
</dbReference>